<dbReference type="KEGG" id="lbc:LACBIDRAFT_303135"/>
<name>B0DJ03_LACBS</name>
<keyword evidence="2" id="KW-1185">Reference proteome</keyword>
<organism evidence="2">
    <name type="scientific">Laccaria bicolor (strain S238N-H82 / ATCC MYA-4686)</name>
    <name type="common">Bicoloured deceiver</name>
    <name type="synonym">Laccaria laccata var. bicolor</name>
    <dbReference type="NCBI Taxonomy" id="486041"/>
    <lineage>
        <taxon>Eukaryota</taxon>
        <taxon>Fungi</taxon>
        <taxon>Dikarya</taxon>
        <taxon>Basidiomycota</taxon>
        <taxon>Agaricomycotina</taxon>
        <taxon>Agaricomycetes</taxon>
        <taxon>Agaricomycetidae</taxon>
        <taxon>Agaricales</taxon>
        <taxon>Agaricineae</taxon>
        <taxon>Hydnangiaceae</taxon>
        <taxon>Laccaria</taxon>
    </lineage>
</organism>
<dbReference type="InParanoid" id="B0DJ03"/>
<dbReference type="Proteomes" id="UP000001194">
    <property type="component" value="Unassembled WGS sequence"/>
</dbReference>
<proteinExistence type="predicted"/>
<dbReference type="EMBL" id="DS547113">
    <property type="protein sequence ID" value="EDR05432.1"/>
    <property type="molecule type" value="Genomic_DNA"/>
</dbReference>
<sequence length="97" mass="10712">MSSRTALKTFSLTNDILEVTVQDEIYRFDAEANRWINQEAPWTKECVPSNYHPPTLLAPGDGDRFKSLPALSCPSPQSCKISAVALIKMVCGTTLKP</sequence>
<dbReference type="HOGENOM" id="CLU_2347059_0_0_1"/>
<dbReference type="RefSeq" id="XP_001883990.1">
    <property type="nucleotide sequence ID" value="XM_001883955.1"/>
</dbReference>
<accession>B0DJ03</accession>
<evidence type="ECO:0000313" key="2">
    <source>
        <dbReference type="Proteomes" id="UP000001194"/>
    </source>
</evidence>
<evidence type="ECO:0000313" key="1">
    <source>
        <dbReference type="EMBL" id="EDR05432.1"/>
    </source>
</evidence>
<dbReference type="OrthoDB" id="605656at2759"/>
<gene>
    <name evidence="1" type="ORF">LACBIDRAFT_303135</name>
</gene>
<dbReference type="GeneID" id="6079510"/>
<dbReference type="AlphaFoldDB" id="B0DJ03"/>
<protein>
    <submittedName>
        <fullName evidence="1">Predicted protein</fullName>
    </submittedName>
</protein>
<reference evidence="1 2" key="1">
    <citation type="journal article" date="2008" name="Nature">
        <title>The genome of Laccaria bicolor provides insights into mycorrhizal symbiosis.</title>
        <authorList>
            <person name="Martin F."/>
            <person name="Aerts A."/>
            <person name="Ahren D."/>
            <person name="Brun A."/>
            <person name="Danchin E.G.J."/>
            <person name="Duchaussoy F."/>
            <person name="Gibon J."/>
            <person name="Kohler A."/>
            <person name="Lindquist E."/>
            <person name="Pereda V."/>
            <person name="Salamov A."/>
            <person name="Shapiro H.J."/>
            <person name="Wuyts J."/>
            <person name="Blaudez D."/>
            <person name="Buee M."/>
            <person name="Brokstein P."/>
            <person name="Canbaeck B."/>
            <person name="Cohen D."/>
            <person name="Courty P.E."/>
            <person name="Coutinho P.M."/>
            <person name="Delaruelle C."/>
            <person name="Detter J.C."/>
            <person name="Deveau A."/>
            <person name="DiFazio S."/>
            <person name="Duplessis S."/>
            <person name="Fraissinet-Tachet L."/>
            <person name="Lucic E."/>
            <person name="Frey-Klett P."/>
            <person name="Fourrey C."/>
            <person name="Feussner I."/>
            <person name="Gay G."/>
            <person name="Grimwood J."/>
            <person name="Hoegger P.J."/>
            <person name="Jain P."/>
            <person name="Kilaru S."/>
            <person name="Labbe J."/>
            <person name="Lin Y.C."/>
            <person name="Legue V."/>
            <person name="Le Tacon F."/>
            <person name="Marmeisse R."/>
            <person name="Melayah D."/>
            <person name="Montanini B."/>
            <person name="Muratet M."/>
            <person name="Nehls U."/>
            <person name="Niculita-Hirzel H."/>
            <person name="Oudot-Le Secq M.P."/>
            <person name="Peter M."/>
            <person name="Quesneville H."/>
            <person name="Rajashekar B."/>
            <person name="Reich M."/>
            <person name="Rouhier N."/>
            <person name="Schmutz J."/>
            <person name="Yin T."/>
            <person name="Chalot M."/>
            <person name="Henrissat B."/>
            <person name="Kuees U."/>
            <person name="Lucas S."/>
            <person name="Van de Peer Y."/>
            <person name="Podila G.K."/>
            <person name="Polle A."/>
            <person name="Pukkila P.J."/>
            <person name="Richardson P.M."/>
            <person name="Rouze P."/>
            <person name="Sanders I.R."/>
            <person name="Stajich J.E."/>
            <person name="Tunlid A."/>
            <person name="Tuskan G."/>
            <person name="Grigoriev I.V."/>
        </authorList>
    </citation>
    <scope>NUCLEOTIDE SEQUENCE [LARGE SCALE GENOMIC DNA]</scope>
    <source>
        <strain evidence="2">S238N-H82 / ATCC MYA-4686</strain>
    </source>
</reference>